<reference evidence="3" key="1">
    <citation type="submission" date="2020-02" db="EMBL/GenBank/DDBJ databases">
        <authorList>
            <person name="Meier V. D."/>
        </authorList>
    </citation>
    <scope>NUCLEOTIDE SEQUENCE</scope>
    <source>
        <strain evidence="3">AVDCRST_MAG77</strain>
    </source>
</reference>
<evidence type="ECO:0000313" key="3">
    <source>
        <dbReference type="EMBL" id="CAA9229299.1"/>
    </source>
</evidence>
<dbReference type="InterPro" id="IPR009597">
    <property type="entry name" value="DUF1206"/>
</dbReference>
<feature type="transmembrane region" description="Helical" evidence="1">
    <location>
        <begin position="34"/>
        <end position="57"/>
    </location>
</feature>
<dbReference type="AlphaFoldDB" id="A0A6J4HQL1"/>
<organism evidence="3">
    <name type="scientific">uncultured Chloroflexota bacterium</name>
    <dbReference type="NCBI Taxonomy" id="166587"/>
    <lineage>
        <taxon>Bacteria</taxon>
        <taxon>Bacillati</taxon>
        <taxon>Chloroflexota</taxon>
        <taxon>environmental samples</taxon>
    </lineage>
</organism>
<gene>
    <name evidence="3" type="ORF">AVDCRST_MAG77-910</name>
</gene>
<name>A0A6J4HQL1_9CHLR</name>
<feature type="domain" description="DUF1206" evidence="2">
    <location>
        <begin position="84"/>
        <end position="150"/>
    </location>
</feature>
<feature type="transmembrane region" description="Helical" evidence="1">
    <location>
        <begin position="77"/>
        <end position="101"/>
    </location>
</feature>
<keyword evidence="1" id="KW-1133">Transmembrane helix</keyword>
<dbReference type="EMBL" id="CADCTC010000060">
    <property type="protein sequence ID" value="CAA9229299.1"/>
    <property type="molecule type" value="Genomic_DNA"/>
</dbReference>
<dbReference type="Pfam" id="PF06724">
    <property type="entry name" value="DUF1206"/>
    <property type="match status" value="1"/>
</dbReference>
<sequence>MRLLAGAASGAAAGQADGSGTVSATAWLLAQPFGAWLTGLVGVWVAAGGAGELYLAYSTDFKKDLRREMMSAREAELATWVGRIGLTARGVVLGAVGVIIIQTALNADATRSRGLDGALDTLAGQPFGGPLLGMVALGLIVFGLYSALCALDACPLRLTHVLAGGRAARKAPRLLHRKATGQLRRPTMLCGAPREAAIGGRYCQWAPPTQSTRRRSSVGHTSGCGTPWRQCAGGLSMGSMRRSR</sequence>
<keyword evidence="1" id="KW-0812">Transmembrane</keyword>
<accession>A0A6J4HQL1</accession>
<protein>
    <recommendedName>
        <fullName evidence="2">DUF1206 domain-containing protein</fullName>
    </recommendedName>
</protein>
<proteinExistence type="predicted"/>
<feature type="transmembrane region" description="Helical" evidence="1">
    <location>
        <begin position="131"/>
        <end position="151"/>
    </location>
</feature>
<keyword evidence="1" id="KW-0472">Membrane</keyword>
<evidence type="ECO:0000259" key="2">
    <source>
        <dbReference type="Pfam" id="PF06724"/>
    </source>
</evidence>
<evidence type="ECO:0000256" key="1">
    <source>
        <dbReference type="SAM" id="Phobius"/>
    </source>
</evidence>